<sequence>MVFGAFVVIGIVLFTSYKILKKIHTRLEARVFQELLRETYLFNEGPYLERGGGDYIPIDPDILFRDFLDEPIKIRERLDERGIKRTISCIELPTVERIYLKRELSEL</sequence>
<protein>
    <submittedName>
        <fullName evidence="1">Uncharacterized protein</fullName>
    </submittedName>
</protein>
<reference evidence="1" key="1">
    <citation type="submission" date="2022-01" db="EMBL/GenBank/DDBJ databases">
        <authorList>
            <person name="King R."/>
        </authorList>
    </citation>
    <scope>NUCLEOTIDE SEQUENCE</scope>
</reference>
<evidence type="ECO:0000313" key="2">
    <source>
        <dbReference type="Proteomes" id="UP001153636"/>
    </source>
</evidence>
<evidence type="ECO:0000313" key="1">
    <source>
        <dbReference type="EMBL" id="CAH1106647.1"/>
    </source>
</evidence>
<dbReference type="OrthoDB" id="6674997at2759"/>
<keyword evidence="2" id="KW-1185">Reference proteome</keyword>
<proteinExistence type="predicted"/>
<dbReference type="Proteomes" id="UP001153636">
    <property type="component" value="Chromosome 2"/>
</dbReference>
<dbReference type="AlphaFoldDB" id="A0A9P0CNK9"/>
<name>A0A9P0CNK9_9CUCU</name>
<gene>
    <name evidence="1" type="ORF">PSYICH_LOCUS6924</name>
</gene>
<organism evidence="1 2">
    <name type="scientific">Psylliodes chrysocephalus</name>
    <dbReference type="NCBI Taxonomy" id="3402493"/>
    <lineage>
        <taxon>Eukaryota</taxon>
        <taxon>Metazoa</taxon>
        <taxon>Ecdysozoa</taxon>
        <taxon>Arthropoda</taxon>
        <taxon>Hexapoda</taxon>
        <taxon>Insecta</taxon>
        <taxon>Pterygota</taxon>
        <taxon>Neoptera</taxon>
        <taxon>Endopterygota</taxon>
        <taxon>Coleoptera</taxon>
        <taxon>Polyphaga</taxon>
        <taxon>Cucujiformia</taxon>
        <taxon>Chrysomeloidea</taxon>
        <taxon>Chrysomelidae</taxon>
        <taxon>Galerucinae</taxon>
        <taxon>Alticini</taxon>
        <taxon>Psylliodes</taxon>
    </lineage>
</organism>
<dbReference type="EMBL" id="OV651814">
    <property type="protein sequence ID" value="CAH1106647.1"/>
    <property type="molecule type" value="Genomic_DNA"/>
</dbReference>
<accession>A0A9P0CNK9</accession>